<proteinExistence type="predicted"/>
<organism evidence="1">
    <name type="scientific">Neisseria gonorrhoeae</name>
    <dbReference type="NCBI Taxonomy" id="485"/>
    <lineage>
        <taxon>Bacteria</taxon>
        <taxon>Pseudomonadati</taxon>
        <taxon>Pseudomonadota</taxon>
        <taxon>Betaproteobacteria</taxon>
        <taxon>Neisseriales</taxon>
        <taxon>Neisseriaceae</taxon>
        <taxon>Neisseria</taxon>
    </lineage>
</organism>
<protein>
    <submittedName>
        <fullName evidence="1">Protein PacB</fullName>
    </submittedName>
</protein>
<dbReference type="AlphaFoldDB" id="A0A378VXX4"/>
<gene>
    <name evidence="1" type="ORF">NCTC11421_02047</name>
</gene>
<name>A0A378VXX4_NEIGO</name>
<dbReference type="EMBL" id="UGRI01000001">
    <property type="protein sequence ID" value="SUA24057.1"/>
    <property type="molecule type" value="Genomic_DNA"/>
</dbReference>
<dbReference type="Pfam" id="PF04311">
    <property type="entry name" value="DUF459"/>
    <property type="match status" value="1"/>
</dbReference>
<accession>A0A378VXX4</accession>
<evidence type="ECO:0000313" key="1">
    <source>
        <dbReference type="EMBL" id="SUA24057.1"/>
    </source>
</evidence>
<dbReference type="InterPro" id="IPR007407">
    <property type="entry name" value="DUF459"/>
</dbReference>
<sequence>MRYLDKLLSEHLKGKIILIPTAQTLSGGKGRYTDSVNVNGKPVRYRSKDGIHFTAEGQNCWRKNNGKIVFEPSTQPSSTQP</sequence>
<reference evidence="1" key="1">
    <citation type="submission" date="2018-06" db="EMBL/GenBank/DDBJ databases">
        <authorList>
            <consortium name="Pathogen Informatics"/>
            <person name="Doyle S."/>
        </authorList>
    </citation>
    <scope>NUCLEOTIDE SEQUENCE [LARGE SCALE GENOMIC DNA]</scope>
    <source>
        <strain evidence="1">NCTC11421</strain>
    </source>
</reference>